<dbReference type="RefSeq" id="WP_147664937.1">
    <property type="nucleotide sequence ID" value="NZ_VDUW01000001.1"/>
</dbReference>
<evidence type="ECO:0000256" key="6">
    <source>
        <dbReference type="PROSITE-ProRule" id="PRU01362"/>
    </source>
</evidence>
<dbReference type="GO" id="GO:0016757">
    <property type="term" value="F:glycosyltransferase activity"/>
    <property type="evidence" value="ECO:0007669"/>
    <property type="project" value="UniProtKB-UniRule"/>
</dbReference>
<accession>A0A5C8P224</accession>
<organism evidence="8 9">
    <name type="scientific">Cerasibacillus terrae</name>
    <dbReference type="NCBI Taxonomy" id="2498845"/>
    <lineage>
        <taxon>Bacteria</taxon>
        <taxon>Bacillati</taxon>
        <taxon>Bacillota</taxon>
        <taxon>Bacilli</taxon>
        <taxon>Bacillales</taxon>
        <taxon>Bacillaceae</taxon>
        <taxon>Cerasibacillus</taxon>
    </lineage>
</organism>
<feature type="domain" description="DarT" evidence="7">
    <location>
        <begin position="5"/>
        <end position="209"/>
    </location>
</feature>
<dbReference type="OrthoDB" id="9813972at2"/>
<evidence type="ECO:0000256" key="5">
    <source>
        <dbReference type="ARBA" id="ARBA00023125"/>
    </source>
</evidence>
<dbReference type="EMBL" id="VDUW01000001">
    <property type="protein sequence ID" value="TXL67478.1"/>
    <property type="molecule type" value="Genomic_DNA"/>
</dbReference>
<proteinExistence type="inferred from homology"/>
<protein>
    <submittedName>
        <fullName evidence="8">DUF4433 domain-containing protein</fullName>
    </submittedName>
</protein>
<keyword evidence="9" id="KW-1185">Reference proteome</keyword>
<keyword evidence="5 6" id="KW-0238">DNA-binding</keyword>
<keyword evidence="1 6" id="KW-1277">Toxin-antitoxin system</keyword>
<gene>
    <name evidence="8" type="ORF">FHP05_00195</name>
</gene>
<feature type="active site" description="Proton acceptor" evidence="6">
    <location>
        <position position="50"/>
    </location>
</feature>
<keyword evidence="3 6" id="KW-0808">Transferase</keyword>
<feature type="active site" evidence="6">
    <location>
        <position position="163"/>
    </location>
</feature>
<dbReference type="AlphaFoldDB" id="A0A5C8P224"/>
<comment type="similarity">
    <text evidence="6">Belongs to the DarT ADP-ribosyltransferase family.</text>
</comment>
<dbReference type="GO" id="GO:0016779">
    <property type="term" value="F:nucleotidyltransferase activity"/>
    <property type="evidence" value="ECO:0007669"/>
    <property type="project" value="UniProtKB-UniRule"/>
</dbReference>
<evidence type="ECO:0000313" key="8">
    <source>
        <dbReference type="EMBL" id="TXL67478.1"/>
    </source>
</evidence>
<sequence>MTVEKLLYHITDLDNLESILQQGGLLANNVVNEKGVEYENIAHNNIQDRRSMKTVPLPPNGDLHDYVPFYFAPRSPMLYAIYKGQVEGYELGQEHIIYLVSRTDVIHNAQLKYVFTDGHAVMVFTEFFKDLQELDKIDWDVMNSRYWFDTEEDPDRKRRRQAEFLVHKGIPIDILLGFAVKNEEMKRKVEDVIHKYNFNKPVAIRDWYY</sequence>
<comment type="caution">
    <text evidence="6">Lacks conserved residue(s) required for the propagation of feature annotation.</text>
</comment>
<dbReference type="PROSITE" id="PS52018">
    <property type="entry name" value="DART"/>
    <property type="match status" value="1"/>
</dbReference>
<feature type="binding site" evidence="6">
    <location>
        <begin position="9"/>
        <end position="11"/>
    </location>
    <ligand>
        <name>NAD(+)</name>
        <dbReference type="ChEBI" id="CHEBI:57540"/>
    </ligand>
</feature>
<comment type="catalytic activity">
    <reaction evidence="6">
        <text>a thymidine in DNA + NAD(+) = an N-(ADP-alpha-D-ribosyl)-thymidine in DNA + nicotinamide + H(+)</text>
        <dbReference type="Rhea" id="RHEA:71651"/>
        <dbReference type="Rhea" id="RHEA-COMP:13556"/>
        <dbReference type="Rhea" id="RHEA-COMP:18051"/>
        <dbReference type="ChEBI" id="CHEBI:15378"/>
        <dbReference type="ChEBI" id="CHEBI:17154"/>
        <dbReference type="ChEBI" id="CHEBI:57540"/>
        <dbReference type="ChEBI" id="CHEBI:137386"/>
        <dbReference type="ChEBI" id="CHEBI:191199"/>
    </reaction>
</comment>
<dbReference type="Proteomes" id="UP000321574">
    <property type="component" value="Unassembled WGS sequence"/>
</dbReference>
<dbReference type="InterPro" id="IPR029494">
    <property type="entry name" value="DarT"/>
</dbReference>
<evidence type="ECO:0000256" key="4">
    <source>
        <dbReference type="ARBA" id="ARBA00022695"/>
    </source>
</evidence>
<feature type="binding site" evidence="6">
    <location>
        <position position="26"/>
    </location>
    <ligand>
        <name>NAD(+)</name>
        <dbReference type="ChEBI" id="CHEBI:57540"/>
    </ligand>
</feature>
<name>A0A5C8P224_9BACI</name>
<reference evidence="8 9" key="1">
    <citation type="submission" date="2019-06" db="EMBL/GenBank/DDBJ databases">
        <title>Cerasibacillus sp. nov., isolated from maize field.</title>
        <authorList>
            <person name="Lin S.-Y."/>
            <person name="Tsai C.-F."/>
            <person name="Young C.-C."/>
        </authorList>
    </citation>
    <scope>NUCLEOTIDE SEQUENCE [LARGE SCALE GENOMIC DNA]</scope>
    <source>
        <strain evidence="8 9">CC-CFT480</strain>
    </source>
</reference>
<dbReference type="GO" id="GO:0003677">
    <property type="term" value="F:DNA binding"/>
    <property type="evidence" value="ECO:0007669"/>
    <property type="project" value="UniProtKB-UniRule"/>
</dbReference>
<evidence type="ECO:0000256" key="3">
    <source>
        <dbReference type="ARBA" id="ARBA00022679"/>
    </source>
</evidence>
<keyword evidence="2 6" id="KW-0328">Glycosyltransferase</keyword>
<evidence type="ECO:0000313" key="9">
    <source>
        <dbReference type="Proteomes" id="UP000321574"/>
    </source>
</evidence>
<feature type="binding site" evidence="6">
    <location>
        <position position="50"/>
    </location>
    <ligand>
        <name>NAD(+)</name>
        <dbReference type="ChEBI" id="CHEBI:57540"/>
    </ligand>
</feature>
<evidence type="ECO:0000256" key="1">
    <source>
        <dbReference type="ARBA" id="ARBA00022649"/>
    </source>
</evidence>
<dbReference type="Pfam" id="PF14487">
    <property type="entry name" value="DarT"/>
    <property type="match status" value="1"/>
</dbReference>
<evidence type="ECO:0000259" key="7">
    <source>
        <dbReference type="PROSITE" id="PS52018"/>
    </source>
</evidence>
<evidence type="ECO:0000256" key="2">
    <source>
        <dbReference type="ARBA" id="ARBA00022676"/>
    </source>
</evidence>
<keyword evidence="4 6" id="KW-0548">Nucleotidyltransferase</keyword>
<comment type="caution">
    <text evidence="8">The sequence shown here is derived from an EMBL/GenBank/DDBJ whole genome shotgun (WGS) entry which is preliminary data.</text>
</comment>